<dbReference type="InterPro" id="IPR011051">
    <property type="entry name" value="RmlC_Cupin_sf"/>
</dbReference>
<dbReference type="InterPro" id="IPR047263">
    <property type="entry name" value="HNL-like_cupin"/>
</dbReference>
<dbReference type="InterPro" id="IPR013096">
    <property type="entry name" value="Cupin_2"/>
</dbReference>
<name>A0A9E9L640_9BURK</name>
<gene>
    <name evidence="1" type="ORF">NB646_05695</name>
</gene>
<proteinExistence type="predicted"/>
<dbReference type="CDD" id="cd02233">
    <property type="entry name" value="cupin_HNL-like"/>
    <property type="match status" value="1"/>
</dbReference>
<sequence>MPTENDTVPTPVFPLGKALKSRKFTGTVWLQWLVEPDDTFNCPAVNVTFEAGCRNNWHRHPGGQILLCTDGAGRYQERGKPVIALKPGDVVKIAPDVEHWHGAAPDTAFTHIAIETNPKAGPAVWLEPVSEEDYRAEPEKTG</sequence>
<dbReference type="InterPro" id="IPR014710">
    <property type="entry name" value="RmlC-like_jellyroll"/>
</dbReference>
<organism evidence="1">
    <name type="scientific">Oxalobacter aliiformigenes</name>
    <dbReference type="NCBI Taxonomy" id="2946593"/>
    <lineage>
        <taxon>Bacteria</taxon>
        <taxon>Pseudomonadati</taxon>
        <taxon>Pseudomonadota</taxon>
        <taxon>Betaproteobacteria</taxon>
        <taxon>Burkholderiales</taxon>
        <taxon>Oxalobacteraceae</taxon>
        <taxon>Oxalobacter</taxon>
    </lineage>
</organism>
<dbReference type="AlphaFoldDB" id="A0A9E9L640"/>
<dbReference type="SUPFAM" id="SSF51182">
    <property type="entry name" value="RmlC-like cupins"/>
    <property type="match status" value="1"/>
</dbReference>
<accession>A0A9E9L640</accession>
<dbReference type="EMBL" id="CP098251">
    <property type="protein sequence ID" value="WAV90366.1"/>
    <property type="molecule type" value="Genomic_DNA"/>
</dbReference>
<protein>
    <submittedName>
        <fullName evidence="1">Cupin domain-containing protein</fullName>
    </submittedName>
</protein>
<dbReference type="Proteomes" id="UP001164819">
    <property type="component" value="Chromosome"/>
</dbReference>
<reference evidence="1" key="1">
    <citation type="journal article" date="2022" name="Front. Microbiol.">
        <title>New perspectives on an old grouping: The genomic and phenotypic variability of Oxalobacter formigenes and the implications for calcium oxalate stone prevention.</title>
        <authorList>
            <person name="Chmiel J.A."/>
            <person name="Carr C."/>
            <person name="Stuivenberg G.A."/>
            <person name="Venema R."/>
            <person name="Chanyi R.M."/>
            <person name="Al K.F."/>
            <person name="Giguere D."/>
            <person name="Say H."/>
            <person name="Akouris P.P."/>
            <person name="Dominguez Romero S.A."/>
            <person name="Kwong A."/>
            <person name="Tai V."/>
            <person name="Koval S.F."/>
            <person name="Razvi H."/>
            <person name="Bjazevic J."/>
            <person name="Burton J.P."/>
        </authorList>
    </citation>
    <scope>NUCLEOTIDE SEQUENCE</scope>
    <source>
        <strain evidence="1">OxK</strain>
    </source>
</reference>
<dbReference type="RefSeq" id="WP_269282219.1">
    <property type="nucleotide sequence ID" value="NZ_CP098251.1"/>
</dbReference>
<dbReference type="PANTHER" id="PTHR43698">
    <property type="entry name" value="RIBD C-TERMINAL DOMAIN CONTAINING PROTEIN"/>
    <property type="match status" value="1"/>
</dbReference>
<dbReference type="Pfam" id="PF07883">
    <property type="entry name" value="Cupin_2"/>
    <property type="match status" value="1"/>
</dbReference>
<dbReference type="PANTHER" id="PTHR43698:SF1">
    <property type="entry name" value="BLL4564 PROTEIN"/>
    <property type="match status" value="1"/>
</dbReference>
<dbReference type="Gene3D" id="2.60.120.10">
    <property type="entry name" value="Jelly Rolls"/>
    <property type="match status" value="1"/>
</dbReference>
<evidence type="ECO:0000313" key="1">
    <source>
        <dbReference type="EMBL" id="WAV90366.1"/>
    </source>
</evidence>